<feature type="domain" description="4Fe-4S ferredoxin-type" evidence="6">
    <location>
        <begin position="69"/>
        <end position="98"/>
    </location>
</feature>
<keyword evidence="1" id="KW-0004">4Fe-4S</keyword>
<reference evidence="9" key="1">
    <citation type="submission" date="2016-01" db="EMBL/GenBank/DDBJ databases">
        <authorList>
            <person name="Vorgias C.E."/>
        </authorList>
    </citation>
    <scope>NUCLEOTIDE SEQUENCE [LARGE SCALE GENOMIC DNA]</scope>
</reference>
<dbReference type="AlphaFoldDB" id="A0A160VRZ6"/>
<keyword evidence="10" id="KW-1185">Reference proteome</keyword>
<dbReference type="GO" id="GO:0009060">
    <property type="term" value="P:aerobic respiration"/>
    <property type="evidence" value="ECO:0007669"/>
    <property type="project" value="TreeGrafter"/>
</dbReference>
<keyword evidence="8" id="KW-0456">Lyase</keyword>
<dbReference type="GO" id="GO:0016829">
    <property type="term" value="F:lyase activity"/>
    <property type="evidence" value="ECO:0007669"/>
    <property type="project" value="UniProtKB-KW"/>
</dbReference>
<reference evidence="7 10" key="3">
    <citation type="submission" date="2016-04" db="EMBL/GenBank/DDBJ databases">
        <title>Complete genome sequence of Thermococcus chitonophagus type strain GC74.</title>
        <authorList>
            <person name="Oger P.M."/>
        </authorList>
    </citation>
    <scope>NUCLEOTIDE SEQUENCE [LARGE SCALE GENOMIC DNA]</scope>
    <source>
        <strain evidence="7 10">GC74</strain>
    </source>
</reference>
<dbReference type="RefSeq" id="WP_068577041.1">
    <property type="nucleotide sequence ID" value="NZ_CP015193.1"/>
</dbReference>
<dbReference type="InterPro" id="IPR017900">
    <property type="entry name" value="4Fe4S_Fe_S_CS"/>
</dbReference>
<evidence type="ECO:0000256" key="3">
    <source>
        <dbReference type="ARBA" id="ARBA00022737"/>
    </source>
</evidence>
<evidence type="ECO:0000313" key="7">
    <source>
        <dbReference type="EMBL" id="ASJ17023.1"/>
    </source>
</evidence>
<dbReference type="SUPFAM" id="SSF54862">
    <property type="entry name" value="4Fe-4S ferredoxins"/>
    <property type="match status" value="1"/>
</dbReference>
<evidence type="ECO:0000259" key="6">
    <source>
        <dbReference type="PROSITE" id="PS51379"/>
    </source>
</evidence>
<dbReference type="GO" id="GO:0051539">
    <property type="term" value="F:4 iron, 4 sulfur cluster binding"/>
    <property type="evidence" value="ECO:0007669"/>
    <property type="project" value="UniProtKB-KW"/>
</dbReference>
<dbReference type="STRING" id="54262.CHITON_0833"/>
<dbReference type="EMBL" id="LN999010">
    <property type="protein sequence ID" value="CUX77612.1"/>
    <property type="molecule type" value="Genomic_DNA"/>
</dbReference>
<dbReference type="GO" id="GO:0003954">
    <property type="term" value="F:NADH dehydrogenase activity"/>
    <property type="evidence" value="ECO:0007669"/>
    <property type="project" value="TreeGrafter"/>
</dbReference>
<proteinExistence type="predicted"/>
<evidence type="ECO:0000313" key="10">
    <source>
        <dbReference type="Proteomes" id="UP000250189"/>
    </source>
</evidence>
<dbReference type="OrthoDB" id="23478at2157"/>
<dbReference type="PROSITE" id="PS51379">
    <property type="entry name" value="4FE4S_FER_2"/>
    <property type="match status" value="2"/>
</dbReference>
<dbReference type="EMBL" id="CP015193">
    <property type="protein sequence ID" value="ASJ17023.1"/>
    <property type="molecule type" value="Genomic_DNA"/>
</dbReference>
<dbReference type="Pfam" id="PF12838">
    <property type="entry name" value="Fer4_7"/>
    <property type="match status" value="1"/>
</dbReference>
<dbReference type="InterPro" id="IPR017896">
    <property type="entry name" value="4Fe4S_Fe-S-bd"/>
</dbReference>
<keyword evidence="2" id="KW-0479">Metal-binding</keyword>
<evidence type="ECO:0000256" key="2">
    <source>
        <dbReference type="ARBA" id="ARBA00022723"/>
    </source>
</evidence>
<sequence length="177" mass="20704">MIFSSWKRRDLRQGVPVTVTYPFTDTEKPPEYRGIPHINPELCIGCGACVRACPPDALSIEWDFENGKKRIVFNAARCIRCHRCVEVCPTEAMEETTRFEIATDNKEDLIEVVEHDLYRCPHCGRYEEFTERQIYKMLQILPKEIFDESSLLERVLLCRECRMREEVERVRGGGDEV</sequence>
<evidence type="ECO:0000256" key="1">
    <source>
        <dbReference type="ARBA" id="ARBA00022485"/>
    </source>
</evidence>
<dbReference type="GeneID" id="33322520"/>
<dbReference type="PANTHER" id="PTHR10849">
    <property type="entry name" value="NADH DEHYDROGENASE UBIQUINONE IRON-SULFUR PROTEIN 8, MITOCHONDRIAL"/>
    <property type="match status" value="1"/>
</dbReference>
<protein>
    <submittedName>
        <fullName evidence="7 8">Hydrogenase</fullName>
    </submittedName>
</protein>
<evidence type="ECO:0000313" key="9">
    <source>
        <dbReference type="Proteomes" id="UP000093069"/>
    </source>
</evidence>
<dbReference type="KEGG" id="tch:CHITON_0833"/>
<dbReference type="PANTHER" id="PTHR10849:SF35">
    <property type="entry name" value="FORMATE HYDROGENLYASE SUBUNIT 6-RELATED"/>
    <property type="match status" value="1"/>
</dbReference>
<dbReference type="Proteomes" id="UP000250189">
    <property type="component" value="Chromosome"/>
</dbReference>
<evidence type="ECO:0000313" key="8">
    <source>
        <dbReference type="EMBL" id="CUX77612.1"/>
    </source>
</evidence>
<name>A0A160VRZ6_9EURY</name>
<gene>
    <name evidence="7" type="ORF">A3L04_08035</name>
    <name evidence="8" type="ORF">CHITON_0833</name>
</gene>
<dbReference type="InterPro" id="IPR010226">
    <property type="entry name" value="NADH_quinone_OxRdtase_chainI"/>
</dbReference>
<keyword evidence="4" id="KW-0408">Iron</keyword>
<dbReference type="PROSITE" id="PS00198">
    <property type="entry name" value="4FE4S_FER_1"/>
    <property type="match status" value="2"/>
</dbReference>
<keyword evidence="3" id="KW-0677">Repeat</keyword>
<reference evidence="8" key="2">
    <citation type="submission" date="2016-01" db="EMBL/GenBank/DDBJ databases">
        <authorList>
            <person name="Oliw E.H."/>
        </authorList>
    </citation>
    <scope>NUCLEOTIDE SEQUENCE</scope>
    <source>
        <strain evidence="8">1</strain>
    </source>
</reference>
<feature type="domain" description="4Fe-4S ferredoxin-type" evidence="6">
    <location>
        <begin position="34"/>
        <end position="63"/>
    </location>
</feature>
<evidence type="ECO:0000256" key="4">
    <source>
        <dbReference type="ARBA" id="ARBA00023004"/>
    </source>
</evidence>
<dbReference type="Proteomes" id="UP000093069">
    <property type="component" value="Chromosome I"/>
</dbReference>
<dbReference type="GO" id="GO:0016020">
    <property type="term" value="C:membrane"/>
    <property type="evidence" value="ECO:0007669"/>
    <property type="project" value="InterPro"/>
</dbReference>
<accession>A0A160VRZ6</accession>
<evidence type="ECO:0000256" key="5">
    <source>
        <dbReference type="ARBA" id="ARBA00023014"/>
    </source>
</evidence>
<dbReference type="Gene3D" id="3.30.70.3270">
    <property type="match status" value="1"/>
</dbReference>
<dbReference type="GO" id="GO:0046872">
    <property type="term" value="F:metal ion binding"/>
    <property type="evidence" value="ECO:0007669"/>
    <property type="project" value="UniProtKB-KW"/>
</dbReference>
<organism evidence="8 9">
    <name type="scientific">Thermococcus chitonophagus</name>
    <dbReference type="NCBI Taxonomy" id="54262"/>
    <lineage>
        <taxon>Archaea</taxon>
        <taxon>Methanobacteriati</taxon>
        <taxon>Methanobacteriota</taxon>
        <taxon>Thermococci</taxon>
        <taxon>Thermococcales</taxon>
        <taxon>Thermococcaceae</taxon>
        <taxon>Thermococcus</taxon>
    </lineage>
</organism>
<keyword evidence="5" id="KW-0411">Iron-sulfur</keyword>